<keyword evidence="4" id="KW-1185">Reference proteome</keyword>
<dbReference type="EMBL" id="KB742404">
    <property type="protein sequence ID" value="EOB08968.1"/>
    <property type="molecule type" value="Genomic_DNA"/>
</dbReference>
<protein>
    <submittedName>
        <fullName evidence="3">Coiled-coil domain-containing protein 70</fullName>
    </submittedName>
</protein>
<feature type="region of interest" description="Disordered" evidence="2">
    <location>
        <begin position="326"/>
        <end position="345"/>
    </location>
</feature>
<dbReference type="AlphaFoldDB" id="R0M8B6"/>
<reference evidence="4" key="1">
    <citation type="journal article" date="2013" name="Nat. Genet.">
        <title>The duck genome and transcriptome provide insight into an avian influenza virus reservoir species.</title>
        <authorList>
            <person name="Huang Y."/>
            <person name="Li Y."/>
            <person name="Burt D.W."/>
            <person name="Chen H."/>
            <person name="Zhang Y."/>
            <person name="Qian W."/>
            <person name="Kim H."/>
            <person name="Gan S."/>
            <person name="Zhao Y."/>
            <person name="Li J."/>
            <person name="Yi K."/>
            <person name="Feng H."/>
            <person name="Zhu P."/>
            <person name="Li B."/>
            <person name="Liu Q."/>
            <person name="Fairley S."/>
            <person name="Magor K.E."/>
            <person name="Du Z."/>
            <person name="Hu X."/>
            <person name="Goodman L."/>
            <person name="Tafer H."/>
            <person name="Vignal A."/>
            <person name="Lee T."/>
            <person name="Kim K.W."/>
            <person name="Sheng Z."/>
            <person name="An Y."/>
            <person name="Searle S."/>
            <person name="Herrero J."/>
            <person name="Groenen M.A."/>
            <person name="Crooijmans R.P."/>
            <person name="Faraut T."/>
            <person name="Cai Q."/>
            <person name="Webster R.G."/>
            <person name="Aldridge J.R."/>
            <person name="Warren W.C."/>
            <person name="Bartschat S."/>
            <person name="Kehr S."/>
            <person name="Marz M."/>
            <person name="Stadler P.F."/>
            <person name="Smith J."/>
            <person name="Kraus R.H."/>
            <person name="Zhao Y."/>
            <person name="Ren L."/>
            <person name="Fei J."/>
            <person name="Morisson M."/>
            <person name="Kaiser P."/>
            <person name="Griffin D.K."/>
            <person name="Rao M."/>
            <person name="Pitel F."/>
            <person name="Wang J."/>
            <person name="Li N."/>
        </authorList>
    </citation>
    <scope>NUCLEOTIDE SEQUENCE [LARGE SCALE GENOMIC DNA]</scope>
</reference>
<keyword evidence="1" id="KW-0175">Coiled coil</keyword>
<evidence type="ECO:0000256" key="2">
    <source>
        <dbReference type="SAM" id="MobiDB-lite"/>
    </source>
</evidence>
<sequence length="433" mass="50382">MEEIKQNSEIPAFYCSKKQHKNSQAKLSRFHKKQCCRILEEEKIDFKEEIKAFCKANKNLHEEIRVFQEESKAKALWKEINIFQEKNKAFMEEIKNISEESKDFLQKSRVIQMEKKVFQEQVSSIQEKLEEICEQMKAAEELIKALEERNKAGQEAVKAFLKQNQDIQGKNKVMYEKNKVLQEKNKVFWKDHKAFWKKDMIFWDEEMAISGSELILWEEYIAVMENDRKIQKEKKALWHAVKALWDEKFSLMENVYIATGEEKLPDTEVNNQLHLTHTDEEKTQKTAHFGRCSRHQQSYADTALLGTTLQPRSLLPTCCKLQPGLTSAGEQGQEHYAKSRPAGLETQQQKLTVTVSRVIWPRAKYHPLRVSTERHPVLKSLPTHGHPSHFTRVFKCYVLSVHILATAEAVSAASTYTGSQGKTEHRTKGDKSQ</sequence>
<evidence type="ECO:0000256" key="1">
    <source>
        <dbReference type="SAM" id="Coils"/>
    </source>
</evidence>
<feature type="compositionally biased region" description="Basic and acidic residues" evidence="2">
    <location>
        <begin position="422"/>
        <end position="433"/>
    </location>
</feature>
<evidence type="ECO:0000313" key="4">
    <source>
        <dbReference type="Proteomes" id="UP000296049"/>
    </source>
</evidence>
<feature type="coiled-coil region" evidence="1">
    <location>
        <begin position="80"/>
        <end position="163"/>
    </location>
</feature>
<accession>R0M8B6</accession>
<name>R0M8B6_ANAPL</name>
<gene>
    <name evidence="3" type="ORF">Anapl_03977</name>
</gene>
<organism evidence="3 4">
    <name type="scientific">Anas platyrhynchos</name>
    <name type="common">Mallard</name>
    <name type="synonym">Anas boschas</name>
    <dbReference type="NCBI Taxonomy" id="8839"/>
    <lineage>
        <taxon>Eukaryota</taxon>
        <taxon>Metazoa</taxon>
        <taxon>Chordata</taxon>
        <taxon>Craniata</taxon>
        <taxon>Vertebrata</taxon>
        <taxon>Euteleostomi</taxon>
        <taxon>Archelosauria</taxon>
        <taxon>Archosauria</taxon>
        <taxon>Dinosauria</taxon>
        <taxon>Saurischia</taxon>
        <taxon>Theropoda</taxon>
        <taxon>Coelurosauria</taxon>
        <taxon>Aves</taxon>
        <taxon>Neognathae</taxon>
        <taxon>Galloanserae</taxon>
        <taxon>Anseriformes</taxon>
        <taxon>Anatidae</taxon>
        <taxon>Anatinae</taxon>
        <taxon>Anas</taxon>
    </lineage>
</organism>
<proteinExistence type="predicted"/>
<dbReference type="Proteomes" id="UP000296049">
    <property type="component" value="Unassembled WGS sequence"/>
</dbReference>
<evidence type="ECO:0000313" key="3">
    <source>
        <dbReference type="EMBL" id="EOB08968.1"/>
    </source>
</evidence>
<feature type="region of interest" description="Disordered" evidence="2">
    <location>
        <begin position="414"/>
        <end position="433"/>
    </location>
</feature>